<feature type="binding site" evidence="2">
    <location>
        <begin position="95"/>
        <end position="98"/>
    </location>
    <ligand>
        <name>substrate</name>
    </ligand>
</feature>
<feature type="active site" description="Tele-phosphohistidine intermediate" evidence="1">
    <location>
        <position position="13"/>
    </location>
</feature>
<feature type="binding site" evidence="2">
    <location>
        <position position="69"/>
    </location>
    <ligand>
        <name>substrate</name>
    </ligand>
</feature>
<dbReference type="CDD" id="cd07067">
    <property type="entry name" value="HP_PGM_like"/>
    <property type="match status" value="1"/>
</dbReference>
<dbReference type="EMBL" id="KN822018">
    <property type="protein sequence ID" value="KIM66318.1"/>
    <property type="molecule type" value="Genomic_DNA"/>
</dbReference>
<accession>A0A0C2ZXZ8</accession>
<dbReference type="SUPFAM" id="SSF53254">
    <property type="entry name" value="Phosphoglycerate mutase-like"/>
    <property type="match status" value="1"/>
</dbReference>
<dbReference type="PANTHER" id="PTHR48100:SF15">
    <property type="entry name" value="SEDOHEPTULOSE 1,7-BISPHOSPHATASE"/>
    <property type="match status" value="1"/>
</dbReference>
<evidence type="ECO:0000256" key="1">
    <source>
        <dbReference type="PIRSR" id="PIRSR613078-1"/>
    </source>
</evidence>
<feature type="binding site" evidence="2">
    <location>
        <begin position="25"/>
        <end position="26"/>
    </location>
    <ligand>
        <name>substrate</name>
    </ligand>
</feature>
<proteinExistence type="predicted"/>
<keyword evidence="4" id="KW-1185">Reference proteome</keyword>
<dbReference type="Proteomes" id="UP000053989">
    <property type="component" value="Unassembled WGS sequence"/>
</dbReference>
<dbReference type="HOGENOM" id="CLU_033323_13_0_1"/>
<dbReference type="OrthoDB" id="4818801at2759"/>
<dbReference type="AlphaFoldDB" id="A0A0C2ZXZ8"/>
<sequence length="219" mass="24921">MARPLPRLFLVRHGETEWSLNGRHTGRSDISLTPRGEDQVRAQASILVGEGRPLDPKNICFALVSPRIRAHRTFHILFEHLPKFPAHAITEEVREWDYGDYEGLVTQDILSKNPGWDIWKHGCPGGESAEQMQARVDRVITMIRDYHREWFEEGRGSRDVLVVAHGHFNRTLIARWNGFALEAGNHFNVEPGGVAVLSYNHHTLNEPALDALNLYAHAK</sequence>
<dbReference type="Pfam" id="PF00300">
    <property type="entry name" value="His_Phos_1"/>
    <property type="match status" value="1"/>
</dbReference>
<dbReference type="GO" id="GO:0046390">
    <property type="term" value="P:ribose phosphate biosynthetic process"/>
    <property type="evidence" value="ECO:0007669"/>
    <property type="project" value="TreeGrafter"/>
</dbReference>
<dbReference type="SMART" id="SM00855">
    <property type="entry name" value="PGAM"/>
    <property type="match status" value="1"/>
</dbReference>
<dbReference type="InterPro" id="IPR013078">
    <property type="entry name" value="His_Pase_superF_clade-1"/>
</dbReference>
<gene>
    <name evidence="3" type="ORF">SCLCIDRAFT_22157</name>
</gene>
<evidence type="ECO:0000256" key="2">
    <source>
        <dbReference type="PIRSR" id="PIRSR613078-2"/>
    </source>
</evidence>
<reference evidence="3 4" key="1">
    <citation type="submission" date="2014-04" db="EMBL/GenBank/DDBJ databases">
        <authorList>
            <consortium name="DOE Joint Genome Institute"/>
            <person name="Kuo A."/>
            <person name="Kohler A."/>
            <person name="Nagy L.G."/>
            <person name="Floudas D."/>
            <person name="Copeland A."/>
            <person name="Barry K.W."/>
            <person name="Cichocki N."/>
            <person name="Veneault-Fourrey C."/>
            <person name="LaButti K."/>
            <person name="Lindquist E.A."/>
            <person name="Lipzen A."/>
            <person name="Lundell T."/>
            <person name="Morin E."/>
            <person name="Murat C."/>
            <person name="Sun H."/>
            <person name="Tunlid A."/>
            <person name="Henrissat B."/>
            <person name="Grigoriev I.V."/>
            <person name="Hibbett D.S."/>
            <person name="Martin F."/>
            <person name="Nordberg H.P."/>
            <person name="Cantor M.N."/>
            <person name="Hua S.X."/>
        </authorList>
    </citation>
    <scope>NUCLEOTIDE SEQUENCE [LARGE SCALE GENOMIC DNA]</scope>
    <source>
        <strain evidence="3 4">Foug A</strain>
    </source>
</reference>
<dbReference type="InterPro" id="IPR050275">
    <property type="entry name" value="PGM_Phosphatase"/>
</dbReference>
<dbReference type="STRING" id="1036808.A0A0C2ZXZ8"/>
<dbReference type="PANTHER" id="PTHR48100">
    <property type="entry name" value="BROAD-SPECIFICITY PHOSPHATASE YOR283W-RELATED"/>
    <property type="match status" value="1"/>
</dbReference>
<protein>
    <recommendedName>
        <fullName evidence="5">Phosphoglycerate mutase-like protein</fullName>
    </recommendedName>
</protein>
<dbReference type="InterPro" id="IPR029033">
    <property type="entry name" value="His_PPase_superfam"/>
</dbReference>
<reference evidence="4" key="2">
    <citation type="submission" date="2015-01" db="EMBL/GenBank/DDBJ databases">
        <title>Evolutionary Origins and Diversification of the Mycorrhizal Mutualists.</title>
        <authorList>
            <consortium name="DOE Joint Genome Institute"/>
            <consortium name="Mycorrhizal Genomics Consortium"/>
            <person name="Kohler A."/>
            <person name="Kuo A."/>
            <person name="Nagy L.G."/>
            <person name="Floudas D."/>
            <person name="Copeland A."/>
            <person name="Barry K.W."/>
            <person name="Cichocki N."/>
            <person name="Veneault-Fourrey C."/>
            <person name="LaButti K."/>
            <person name="Lindquist E.A."/>
            <person name="Lipzen A."/>
            <person name="Lundell T."/>
            <person name="Morin E."/>
            <person name="Murat C."/>
            <person name="Riley R."/>
            <person name="Ohm R."/>
            <person name="Sun H."/>
            <person name="Tunlid A."/>
            <person name="Henrissat B."/>
            <person name="Grigoriev I.V."/>
            <person name="Hibbett D.S."/>
            <person name="Martin F."/>
        </authorList>
    </citation>
    <scope>NUCLEOTIDE SEQUENCE [LARGE SCALE GENOMIC DNA]</scope>
    <source>
        <strain evidence="4">Foug A</strain>
    </source>
</reference>
<dbReference type="InParanoid" id="A0A0C2ZXZ8"/>
<evidence type="ECO:0000313" key="3">
    <source>
        <dbReference type="EMBL" id="KIM66318.1"/>
    </source>
</evidence>
<organism evidence="3 4">
    <name type="scientific">Scleroderma citrinum Foug A</name>
    <dbReference type="NCBI Taxonomy" id="1036808"/>
    <lineage>
        <taxon>Eukaryota</taxon>
        <taxon>Fungi</taxon>
        <taxon>Dikarya</taxon>
        <taxon>Basidiomycota</taxon>
        <taxon>Agaricomycotina</taxon>
        <taxon>Agaricomycetes</taxon>
        <taxon>Agaricomycetidae</taxon>
        <taxon>Boletales</taxon>
        <taxon>Sclerodermatineae</taxon>
        <taxon>Sclerodermataceae</taxon>
        <taxon>Scleroderma</taxon>
    </lineage>
</organism>
<evidence type="ECO:0008006" key="5">
    <source>
        <dbReference type="Google" id="ProtNLM"/>
    </source>
</evidence>
<evidence type="ECO:0000313" key="4">
    <source>
        <dbReference type="Proteomes" id="UP000053989"/>
    </source>
</evidence>
<name>A0A0C2ZXZ8_9AGAM</name>
<dbReference type="Gene3D" id="3.40.50.1240">
    <property type="entry name" value="Phosphoglycerate mutase-like"/>
    <property type="match status" value="1"/>
</dbReference>
<feature type="active site" description="Proton donor/acceptor" evidence="1">
    <location>
        <position position="95"/>
    </location>
</feature>
<dbReference type="GO" id="GO:0050278">
    <property type="term" value="F:sedoheptulose-bisphosphatase activity"/>
    <property type="evidence" value="ECO:0007669"/>
    <property type="project" value="TreeGrafter"/>
</dbReference>